<keyword evidence="2" id="KW-1185">Reference proteome</keyword>
<dbReference type="Proteomes" id="UP001216674">
    <property type="component" value="Unassembled WGS sequence"/>
</dbReference>
<dbReference type="EMBL" id="JARJLM010000533">
    <property type="protein sequence ID" value="MDF3837752.1"/>
    <property type="molecule type" value="Genomic_DNA"/>
</dbReference>
<gene>
    <name evidence="1" type="ORF">P3W85_33185</name>
</gene>
<dbReference type="RefSeq" id="WP_276267876.1">
    <property type="nucleotide sequence ID" value="NZ_JARJLM010000533.1"/>
</dbReference>
<evidence type="ECO:0000313" key="1">
    <source>
        <dbReference type="EMBL" id="MDF3837752.1"/>
    </source>
</evidence>
<sequence>MAIAAFSLPACTGGVPARQNPSSEETPRLPGIGPAVPAASLAPQWQMAGPELDDDAIGPDGAPCYPIIRALMAGVAGTPPDCARLALDAAAVLGRADPVSSVQASRLQSFDGALYRTGTGAWTILYSDRLAAPDVRFMIAYLLGRQLLGGRGLEFVECSNAALMAMPDDDSPGGRGYAFASRLLMPIDACRRALPGAVDLDVLAALAGRFRLPVLHVARRWLSYTSRRAMLTLRRDGREMGSWASETAFGLRAGDLVDGPGARIALQSQTLAGGIRMELSVAARQLATRAGMHRRTAFPV</sequence>
<comment type="caution">
    <text evidence="1">The sequence shown here is derived from an EMBL/GenBank/DDBJ whole genome shotgun (WGS) entry which is preliminary data.</text>
</comment>
<organism evidence="1 2">
    <name type="scientific">Cupriavidus basilensis</name>
    <dbReference type="NCBI Taxonomy" id="68895"/>
    <lineage>
        <taxon>Bacteria</taxon>
        <taxon>Pseudomonadati</taxon>
        <taxon>Pseudomonadota</taxon>
        <taxon>Betaproteobacteria</taxon>
        <taxon>Burkholderiales</taxon>
        <taxon>Burkholderiaceae</taxon>
        <taxon>Cupriavidus</taxon>
    </lineage>
</organism>
<protein>
    <submittedName>
        <fullName evidence="1">Uncharacterized protein</fullName>
    </submittedName>
</protein>
<reference evidence="1 2" key="1">
    <citation type="submission" date="2023-03" db="EMBL/GenBank/DDBJ databases">
        <title>Draft assemblies of triclosan tolerant bacteria isolated from returned activated sludge.</title>
        <authorList>
            <person name="Van Hamelsveld S."/>
        </authorList>
    </citation>
    <scope>NUCLEOTIDE SEQUENCE [LARGE SCALE GENOMIC DNA]</scope>
    <source>
        <strain evidence="1 2">GW210010_S58</strain>
    </source>
</reference>
<proteinExistence type="predicted"/>
<evidence type="ECO:0000313" key="2">
    <source>
        <dbReference type="Proteomes" id="UP001216674"/>
    </source>
</evidence>
<accession>A0ABT6AYQ1</accession>
<name>A0ABT6AYQ1_9BURK</name>